<proteinExistence type="predicted"/>
<comment type="caution">
    <text evidence="1">The sequence shown here is derived from an EMBL/GenBank/DDBJ whole genome shotgun (WGS) entry which is preliminary data.</text>
</comment>
<gene>
    <name evidence="1" type="ORF">SDJN03_21159</name>
</gene>
<reference evidence="1 2" key="1">
    <citation type="journal article" date="2021" name="Hortic Res">
        <title>The domestication of Cucurbita argyrosperma as revealed by the genome of its wild relative.</title>
        <authorList>
            <person name="Barrera-Redondo J."/>
            <person name="Sanchez-de la Vega G."/>
            <person name="Aguirre-Liguori J.A."/>
            <person name="Castellanos-Morales G."/>
            <person name="Gutierrez-Guerrero Y.T."/>
            <person name="Aguirre-Dugua X."/>
            <person name="Aguirre-Planter E."/>
            <person name="Tenaillon M.I."/>
            <person name="Lira-Saade R."/>
            <person name="Eguiarte L.E."/>
        </authorList>
    </citation>
    <scope>NUCLEOTIDE SEQUENCE [LARGE SCALE GENOMIC DNA]</scope>
    <source>
        <strain evidence="1">JBR-2021</strain>
    </source>
</reference>
<evidence type="ECO:0000313" key="1">
    <source>
        <dbReference type="EMBL" id="KAG6581157.1"/>
    </source>
</evidence>
<dbReference type="AlphaFoldDB" id="A0AAV6MGV0"/>
<feature type="non-terminal residue" evidence="1">
    <location>
        <position position="1"/>
    </location>
</feature>
<sequence length="85" mass="9261">MPTSTNAAPESDGDLLSILELLQFSSIEAVNALLMRCGAGVWVLRLADRGKDLHWPTGMVASELVDRPVKDTRTKVEVVDLNLGR</sequence>
<keyword evidence="2" id="KW-1185">Reference proteome</keyword>
<name>A0AAV6MGV0_9ROSI</name>
<dbReference type="Proteomes" id="UP000685013">
    <property type="component" value="Chromosome 14"/>
</dbReference>
<evidence type="ECO:0000313" key="2">
    <source>
        <dbReference type="Proteomes" id="UP000685013"/>
    </source>
</evidence>
<protein>
    <submittedName>
        <fullName evidence="1">Uncharacterized protein</fullName>
    </submittedName>
</protein>
<dbReference type="EMBL" id="JAGKQH010000014">
    <property type="protein sequence ID" value="KAG6581157.1"/>
    <property type="molecule type" value="Genomic_DNA"/>
</dbReference>
<organism evidence="1 2">
    <name type="scientific">Cucurbita argyrosperma subsp. sororia</name>
    <dbReference type="NCBI Taxonomy" id="37648"/>
    <lineage>
        <taxon>Eukaryota</taxon>
        <taxon>Viridiplantae</taxon>
        <taxon>Streptophyta</taxon>
        <taxon>Embryophyta</taxon>
        <taxon>Tracheophyta</taxon>
        <taxon>Spermatophyta</taxon>
        <taxon>Magnoliopsida</taxon>
        <taxon>eudicotyledons</taxon>
        <taxon>Gunneridae</taxon>
        <taxon>Pentapetalae</taxon>
        <taxon>rosids</taxon>
        <taxon>fabids</taxon>
        <taxon>Cucurbitales</taxon>
        <taxon>Cucurbitaceae</taxon>
        <taxon>Cucurbiteae</taxon>
        <taxon>Cucurbita</taxon>
    </lineage>
</organism>
<accession>A0AAV6MGV0</accession>